<protein>
    <recommendedName>
        <fullName evidence="6">CNH domain-containing protein</fullName>
    </recommendedName>
</protein>
<dbReference type="GO" id="GO:0006914">
    <property type="term" value="P:autophagy"/>
    <property type="evidence" value="ECO:0007669"/>
    <property type="project" value="TreeGrafter"/>
</dbReference>
<comment type="similarity">
    <text evidence="3">Belongs to the VAM6/VPS39 family.</text>
</comment>
<keyword evidence="2" id="KW-0472">Membrane</keyword>
<gene>
    <name evidence="7" type="ORF">AAE3_LOCUS9265</name>
</gene>
<dbReference type="InterPro" id="IPR032914">
    <property type="entry name" value="Vam6/VPS39/TRAP1"/>
</dbReference>
<dbReference type="AlphaFoldDB" id="A0A8S0WNQ9"/>
<feature type="region of interest" description="Disordered" evidence="5">
    <location>
        <begin position="487"/>
        <end position="516"/>
    </location>
</feature>
<evidence type="ECO:0000256" key="4">
    <source>
        <dbReference type="PROSITE-ProRule" id="PRU01006"/>
    </source>
</evidence>
<dbReference type="GO" id="GO:0000329">
    <property type="term" value="C:fungal-type vacuole membrane"/>
    <property type="evidence" value="ECO:0007669"/>
    <property type="project" value="TreeGrafter"/>
</dbReference>
<evidence type="ECO:0000313" key="8">
    <source>
        <dbReference type="Proteomes" id="UP000467700"/>
    </source>
</evidence>
<dbReference type="PANTHER" id="PTHR12894:SF49">
    <property type="entry name" value="VAM6_VPS39-LIKE PROTEIN"/>
    <property type="match status" value="1"/>
</dbReference>
<evidence type="ECO:0000256" key="1">
    <source>
        <dbReference type="ARBA" id="ARBA00004184"/>
    </source>
</evidence>
<dbReference type="OrthoDB" id="5325112at2759"/>
<dbReference type="GO" id="GO:0034058">
    <property type="term" value="P:endosomal vesicle fusion"/>
    <property type="evidence" value="ECO:0007669"/>
    <property type="project" value="TreeGrafter"/>
</dbReference>
<reference evidence="7 8" key="1">
    <citation type="submission" date="2020-01" db="EMBL/GenBank/DDBJ databases">
        <authorList>
            <person name="Gupta K D."/>
        </authorList>
    </citation>
    <scope>NUCLEOTIDE SEQUENCE [LARGE SCALE GENOMIC DNA]</scope>
</reference>
<dbReference type="GO" id="GO:0012505">
    <property type="term" value="C:endomembrane system"/>
    <property type="evidence" value="ECO:0007669"/>
    <property type="project" value="UniProtKB-SubCell"/>
</dbReference>
<dbReference type="PROSITE" id="PS50236">
    <property type="entry name" value="CHCR"/>
    <property type="match status" value="1"/>
</dbReference>
<evidence type="ECO:0000256" key="2">
    <source>
        <dbReference type="ARBA" id="ARBA00023136"/>
    </source>
</evidence>
<dbReference type="Pfam" id="PF00780">
    <property type="entry name" value="CNH"/>
    <property type="match status" value="1"/>
</dbReference>
<feature type="compositionally biased region" description="Basic and acidic residues" evidence="5">
    <location>
        <begin position="493"/>
        <end position="516"/>
    </location>
</feature>
<dbReference type="Pfam" id="PF10366">
    <property type="entry name" value="Vps39_1"/>
    <property type="match status" value="1"/>
</dbReference>
<comment type="caution">
    <text evidence="7">The sequence shown here is derived from an EMBL/GenBank/DDBJ whole genome shotgun (WGS) entry which is preliminary data.</text>
</comment>
<dbReference type="PANTHER" id="PTHR12894">
    <property type="entry name" value="CNH DOMAIN CONTAINING"/>
    <property type="match status" value="1"/>
</dbReference>
<evidence type="ECO:0000256" key="3">
    <source>
        <dbReference type="ARBA" id="ARBA00038201"/>
    </source>
</evidence>
<evidence type="ECO:0000256" key="5">
    <source>
        <dbReference type="SAM" id="MobiDB-lite"/>
    </source>
</evidence>
<dbReference type="EMBL" id="CACVBS010000057">
    <property type="protein sequence ID" value="CAA7266827.1"/>
    <property type="molecule type" value="Genomic_DNA"/>
</dbReference>
<dbReference type="InterPro" id="IPR000547">
    <property type="entry name" value="Clathrin_H-chain/VPS_repeat"/>
</dbReference>
<organism evidence="7 8">
    <name type="scientific">Cyclocybe aegerita</name>
    <name type="common">Black poplar mushroom</name>
    <name type="synonym">Agrocybe aegerita</name>
    <dbReference type="NCBI Taxonomy" id="1973307"/>
    <lineage>
        <taxon>Eukaryota</taxon>
        <taxon>Fungi</taxon>
        <taxon>Dikarya</taxon>
        <taxon>Basidiomycota</taxon>
        <taxon>Agaricomycotina</taxon>
        <taxon>Agaricomycetes</taxon>
        <taxon>Agaricomycetidae</taxon>
        <taxon>Agaricales</taxon>
        <taxon>Agaricineae</taxon>
        <taxon>Bolbitiaceae</taxon>
        <taxon>Cyclocybe</taxon>
    </lineage>
</organism>
<evidence type="ECO:0000313" key="7">
    <source>
        <dbReference type="EMBL" id="CAA7266827.1"/>
    </source>
</evidence>
<dbReference type="GO" id="GO:0006886">
    <property type="term" value="P:intracellular protein transport"/>
    <property type="evidence" value="ECO:0007669"/>
    <property type="project" value="UniProtKB-UniRule"/>
</dbReference>
<feature type="domain" description="CNH" evidence="6">
    <location>
        <begin position="1"/>
        <end position="343"/>
    </location>
</feature>
<dbReference type="InterPro" id="IPR001180">
    <property type="entry name" value="CNH_dom"/>
</dbReference>
<sequence length="1035" mass="114535">MSPFIAPQVVLSGLKERFESLALQGGVFQDIYAVYVQVRLQSPLISTLEANGPVKRKLGFVKDVNSLVALSEMNVTLFPIPSFAPPTILPKAKAAFSFSVYSYVENVDCPPSPSTSDKPLAKRNQPIPTLVTLLLVGCRRKAVIYSWKDGEPQDVKEAPLPHSARSIVFLNKDTACFAYSPTEYAIFSVGTMTAVDIVTPLPVTSSGTAMNALTGLTGYMTLGLGAKAKPAVVQVADGEWLIAKDGQGFFIGADGKPSRTETIEWPTPPEEIAFVKPYVFSVLPAGTVPTQSQPSESSSPSASNQSAFNSTAVVQIRSSLSLQVAQTLPFPFNTAVSDINPTQNAQVRLLTSSASAKSPLYLLTTPVDKTAAANEGSSVWRFTLRPWSDQIDELVLAGQYSDALALLDTLDEAQISDKNQRKIRIRALNAVSQFRAAKFDQAIDAFIELDFNPAKVVALYPESVAGRLSVPQDRWIPLYGGPVPIASATTKPAAKDDDHSISDHSHDSGDKDKSSIHTGHERAATELLDSIASGTGSVGGRLRKTGLAGLGMFLPSGPAQKDDDTASVSSKKKVHLHDDLNRSIETLVRYLADRRPKLRAALETLGITPESQSHLAAPLSEASLDELFVLPNAPLSALTPEQLLRFAQIVDTALYKSYLIIRPALLGSLCRIANWCEVSEVEEDLRARKKFAEMRDLYHGKKMHSKALDLLKEQSEHEIDLEDKLSPSIQYLQKLGPEYIDQVFHYAQWIFECDSEMAFQIFTSEDVELPKKTVADYLETLDPKYCATYLEYIIEERHEETPAFHDRLAELYFNMTMTAKKRSDEKIRREAYGKLLKFISIDDKFAVDRLYGHVSSTDLHEARAILLGRLGRHDQALETYVYRLQDYLKAEEYCKRIYSANSPTSGVFLTLLRIYLRPTERTTTDLLQPALDLISRHSPRLDSVETLQLLPPLVTTDDIRAFLIEALRAPVFDAQVIRNISKARNDQLSRRLMALQSKRVKVTDSRICPQCHKRLGNSVIAVHAPRCVYVESFVV</sequence>
<dbReference type="InterPro" id="IPR019452">
    <property type="entry name" value="VPS39/TGF_beta_rcpt-assoc_1"/>
</dbReference>
<name>A0A8S0WNQ9_CYCAE</name>
<dbReference type="InterPro" id="IPR019453">
    <property type="entry name" value="VPS39/TGFA1_Znf"/>
</dbReference>
<dbReference type="Proteomes" id="UP000467700">
    <property type="component" value="Unassembled WGS sequence"/>
</dbReference>
<dbReference type="PROSITE" id="PS50219">
    <property type="entry name" value="CNH"/>
    <property type="match status" value="1"/>
</dbReference>
<accession>A0A8S0WNQ9</accession>
<comment type="subcellular location">
    <subcellularLocation>
        <location evidence="1">Endomembrane system</location>
        <topology evidence="1">Peripheral membrane protein</topology>
    </subcellularLocation>
</comment>
<evidence type="ECO:0000259" key="6">
    <source>
        <dbReference type="PROSITE" id="PS50219"/>
    </source>
</evidence>
<feature type="repeat" description="CHCR" evidence="4">
    <location>
        <begin position="761"/>
        <end position="920"/>
    </location>
</feature>
<keyword evidence="8" id="KW-1185">Reference proteome</keyword>
<dbReference type="Pfam" id="PF10367">
    <property type="entry name" value="zf-Vps39_C"/>
    <property type="match status" value="1"/>
</dbReference>
<proteinExistence type="inferred from homology"/>